<name>A0A6C1B6M8_9RHOO</name>
<dbReference type="InterPro" id="IPR013356">
    <property type="entry name" value="T2SS_GspD"/>
</dbReference>
<dbReference type="InterPro" id="IPR049371">
    <property type="entry name" value="GspD-like_N0"/>
</dbReference>
<keyword evidence="16" id="KW-1185">Reference proteome</keyword>
<keyword evidence="5" id="KW-0812">Transmembrane</keyword>
<dbReference type="PANTHER" id="PTHR30332">
    <property type="entry name" value="PROBABLE GENERAL SECRETION PATHWAY PROTEIN D"/>
    <property type="match status" value="1"/>
</dbReference>
<protein>
    <submittedName>
        <fullName evidence="15">Type II secretion system secretin GspD</fullName>
    </submittedName>
</protein>
<dbReference type="PROSITE" id="PS51257">
    <property type="entry name" value="PROKAR_LIPOPROTEIN"/>
    <property type="match status" value="1"/>
</dbReference>
<evidence type="ECO:0000256" key="5">
    <source>
        <dbReference type="ARBA" id="ARBA00022692"/>
    </source>
</evidence>
<evidence type="ECO:0000256" key="9">
    <source>
        <dbReference type="ARBA" id="ARBA00023237"/>
    </source>
</evidence>
<organism evidence="15 16">
    <name type="scientific">Nitrogeniibacter mangrovi</name>
    <dbReference type="NCBI Taxonomy" id="2016596"/>
    <lineage>
        <taxon>Bacteria</taxon>
        <taxon>Pseudomonadati</taxon>
        <taxon>Pseudomonadota</taxon>
        <taxon>Betaproteobacteria</taxon>
        <taxon>Rhodocyclales</taxon>
        <taxon>Zoogloeaceae</taxon>
        <taxon>Nitrogeniibacter</taxon>
    </lineage>
</organism>
<feature type="region of interest" description="Disordered" evidence="11">
    <location>
        <begin position="26"/>
        <end position="83"/>
    </location>
</feature>
<evidence type="ECO:0000256" key="1">
    <source>
        <dbReference type="ARBA" id="ARBA00004442"/>
    </source>
</evidence>
<dbReference type="InterPro" id="IPR001775">
    <property type="entry name" value="GspD/PilQ"/>
</dbReference>
<evidence type="ECO:0000256" key="7">
    <source>
        <dbReference type="ARBA" id="ARBA00022927"/>
    </source>
</evidence>
<evidence type="ECO:0000259" key="13">
    <source>
        <dbReference type="Pfam" id="PF03958"/>
    </source>
</evidence>
<dbReference type="GO" id="GO:0009279">
    <property type="term" value="C:cell outer membrane"/>
    <property type="evidence" value="ECO:0007669"/>
    <property type="project" value="UniProtKB-SubCell"/>
</dbReference>
<comment type="similarity">
    <text evidence="2">Belongs to the bacterial secretin family. GSP D subfamily.</text>
</comment>
<dbReference type="GO" id="GO:0015628">
    <property type="term" value="P:protein secretion by the type II secretion system"/>
    <property type="evidence" value="ECO:0007669"/>
    <property type="project" value="InterPro"/>
</dbReference>
<dbReference type="Gene3D" id="3.30.1370.120">
    <property type="match status" value="2"/>
</dbReference>
<dbReference type="NCBIfam" id="TIGR02517">
    <property type="entry name" value="type_II_gspD"/>
    <property type="match status" value="1"/>
</dbReference>
<dbReference type="InterPro" id="IPR050810">
    <property type="entry name" value="Bact_Secretion_Sys_Channel"/>
</dbReference>
<evidence type="ECO:0000256" key="6">
    <source>
        <dbReference type="ARBA" id="ARBA00022729"/>
    </source>
</evidence>
<dbReference type="InterPro" id="IPR004846">
    <property type="entry name" value="T2SS/T3SS_dom"/>
</dbReference>
<evidence type="ECO:0000256" key="3">
    <source>
        <dbReference type="ARBA" id="ARBA00022448"/>
    </source>
</evidence>
<sequence length="689" mass="73755">MDPRKLVPILVALVIAGCTPLQPPGNASTRTGWWVKPTPTKVTTAFPGESNGSPNGAKPSTEYFGTEARNASAPRTNAPSRARGSGHYQLNFQHANVKAVVDAVLGDMLKLDYVIDPAVQGELTLRTGAPISRDAVLSALESALGMVNLAMVPDGNVMRIMPLDLAPQRVRGAQRLLPYTQPRPGYAIEIIPLQFVAASEMQKLLEAMVPKGTVISADDSHGQLIVAGTRLDRAAVLRAVESFDRDAMEGMHFALYHLSQSNAEDVVAELKQIFKPPINVIGTRARLVPLPRIRAVLGISRLQTDLKTLETWIERLDANSSGDHPKLWVYQVQNGVAKDIVSSLRSVLSGREQDSAQTGTAANDVSQGRTDTATEANGSEGMTPATGGLVAVEENNSILFYGTKDEYDLIHEALSRIDVRARQVMIEAFLAEVTLNDTLRYGVQWFFDSGENAMTLSTSESGAVASQFPGFSYLYSGKADARLVLNALQSKTNVRVLSAPKLAVLNNQKATLQVGDQVPIVTQTAVSTDVAGAPIVSTVQMRDTGVILEVTPRISDSGNVTLSVSQEVSDVAVTKSSGIDSPTIQTRRLETSVATRDGYTVALGGLIRESGTKGTSGIPLLKDLPVIGNAFRDNTSEVRRTELIVLLVPHVMDDQAETQTVLESLVQGAAAAADILREAKPTDAPAKQQ</sequence>
<dbReference type="Gene3D" id="3.55.50.30">
    <property type="match status" value="1"/>
</dbReference>
<feature type="region of interest" description="Disordered" evidence="11">
    <location>
        <begin position="351"/>
        <end position="386"/>
    </location>
</feature>
<proteinExistence type="inferred from homology"/>
<keyword evidence="8" id="KW-0472">Membrane</keyword>
<evidence type="ECO:0000313" key="15">
    <source>
        <dbReference type="EMBL" id="QID19396.1"/>
    </source>
</evidence>
<feature type="domain" description="Type II/III secretion system secretin-like" evidence="12">
    <location>
        <begin position="487"/>
        <end position="652"/>
    </location>
</feature>
<feature type="compositionally biased region" description="Polar residues" evidence="11">
    <location>
        <begin position="355"/>
        <end position="377"/>
    </location>
</feature>
<feature type="domain" description="NolW-like" evidence="13">
    <location>
        <begin position="189"/>
        <end position="247"/>
    </location>
</feature>
<dbReference type="EMBL" id="CP048836">
    <property type="protein sequence ID" value="QID19396.1"/>
    <property type="molecule type" value="Genomic_DNA"/>
</dbReference>
<feature type="domain" description="GspD-like N0" evidence="14">
    <location>
        <begin position="90"/>
        <end position="160"/>
    </location>
</feature>
<keyword evidence="7" id="KW-0653">Protein transport</keyword>
<dbReference type="Pfam" id="PF03958">
    <property type="entry name" value="Secretin_N"/>
    <property type="match status" value="2"/>
</dbReference>
<dbReference type="PRINTS" id="PR00811">
    <property type="entry name" value="BCTERIALGSPD"/>
</dbReference>
<dbReference type="InterPro" id="IPR005644">
    <property type="entry name" value="NolW-like"/>
</dbReference>
<keyword evidence="9" id="KW-0998">Cell outer membrane</keyword>
<dbReference type="KEGG" id="azq:G3580_18305"/>
<dbReference type="AlphaFoldDB" id="A0A6C1B6M8"/>
<reference evidence="15 16" key="1">
    <citation type="submission" date="2020-02" db="EMBL/GenBank/DDBJ databases">
        <title>Nitrogenibacter mangrovi gen. nov., sp. nov. isolated from mangrove sediment, a denitrifying betaproteobacterium.</title>
        <authorList>
            <person name="Liao H."/>
            <person name="Tian Y."/>
        </authorList>
    </citation>
    <scope>NUCLEOTIDE SEQUENCE [LARGE SCALE GENOMIC DNA]</scope>
    <source>
        <strain evidence="15 16">M9-3-2</strain>
    </source>
</reference>
<dbReference type="InterPro" id="IPR038591">
    <property type="entry name" value="NolW-like_sf"/>
</dbReference>
<accession>A0A6C1B6M8</accession>
<keyword evidence="6" id="KW-0732">Signal</keyword>
<evidence type="ECO:0000259" key="12">
    <source>
        <dbReference type="Pfam" id="PF00263"/>
    </source>
</evidence>
<evidence type="ECO:0000259" key="14">
    <source>
        <dbReference type="Pfam" id="PF21305"/>
    </source>
</evidence>
<dbReference type="PANTHER" id="PTHR30332:SF25">
    <property type="entry name" value="SECRETIN XPSD"/>
    <property type="match status" value="1"/>
</dbReference>
<evidence type="ECO:0000256" key="4">
    <source>
        <dbReference type="ARBA" id="ARBA00022452"/>
    </source>
</evidence>
<evidence type="ECO:0000256" key="2">
    <source>
        <dbReference type="ARBA" id="ARBA00006980"/>
    </source>
</evidence>
<dbReference type="Proteomes" id="UP000501991">
    <property type="component" value="Chromosome"/>
</dbReference>
<keyword evidence="4" id="KW-1134">Transmembrane beta strand</keyword>
<keyword evidence="3 10" id="KW-0813">Transport</keyword>
<evidence type="ECO:0000313" key="16">
    <source>
        <dbReference type="Proteomes" id="UP000501991"/>
    </source>
</evidence>
<evidence type="ECO:0000256" key="8">
    <source>
        <dbReference type="ARBA" id="ARBA00023136"/>
    </source>
</evidence>
<evidence type="ECO:0000256" key="11">
    <source>
        <dbReference type="SAM" id="MobiDB-lite"/>
    </source>
</evidence>
<dbReference type="RefSeq" id="WP_173767960.1">
    <property type="nucleotide sequence ID" value="NZ_CP048836.1"/>
</dbReference>
<dbReference type="Pfam" id="PF21305">
    <property type="entry name" value="type_II_gspD_N0"/>
    <property type="match status" value="1"/>
</dbReference>
<evidence type="ECO:0000256" key="10">
    <source>
        <dbReference type="RuleBase" id="RU004004"/>
    </source>
</evidence>
<comment type="subcellular location">
    <subcellularLocation>
        <location evidence="1 10">Cell outer membrane</location>
    </subcellularLocation>
</comment>
<feature type="domain" description="NolW-like" evidence="13">
    <location>
        <begin position="329"/>
        <end position="423"/>
    </location>
</feature>
<gene>
    <name evidence="15" type="primary">gspD</name>
    <name evidence="15" type="ORF">G3580_18305</name>
</gene>
<dbReference type="GO" id="GO:0015627">
    <property type="term" value="C:type II protein secretion system complex"/>
    <property type="evidence" value="ECO:0007669"/>
    <property type="project" value="InterPro"/>
</dbReference>
<dbReference type="Pfam" id="PF00263">
    <property type="entry name" value="Secretin"/>
    <property type="match status" value="1"/>
</dbReference>